<dbReference type="Proteomes" id="UP000233551">
    <property type="component" value="Unassembled WGS sequence"/>
</dbReference>
<evidence type="ECO:0000313" key="3">
    <source>
        <dbReference type="Proteomes" id="UP000233551"/>
    </source>
</evidence>
<evidence type="ECO:0000256" key="1">
    <source>
        <dbReference type="SAM" id="MobiDB-lite"/>
    </source>
</evidence>
<evidence type="ECO:0000313" key="2">
    <source>
        <dbReference type="EMBL" id="PKI77625.1"/>
    </source>
</evidence>
<proteinExistence type="predicted"/>
<protein>
    <submittedName>
        <fullName evidence="2">Uncharacterized protein</fullName>
    </submittedName>
</protein>
<accession>A0A2I0LAB2</accession>
<comment type="caution">
    <text evidence="2">The sequence shown here is derived from an EMBL/GenBank/DDBJ whole genome shotgun (WGS) entry which is preliminary data.</text>
</comment>
<keyword evidence="3" id="KW-1185">Reference proteome</keyword>
<gene>
    <name evidence="2" type="ORF">CRG98_001963</name>
</gene>
<sequence>MARGCQEGLSATSLRVRPRGSFGLPDPTMSPRLRFKLFPDMLALYTMKTCIIRSPRCGKSRGKLEKGLGKSVLPPGMNRPESVKSGRRQTRLAVRLVGAVPVDPDGIFVRGQLHWISKRPRIASAVLSGGEHA</sequence>
<dbReference type="AlphaFoldDB" id="A0A2I0LAB2"/>
<feature type="region of interest" description="Disordered" evidence="1">
    <location>
        <begin position="63"/>
        <end position="87"/>
    </location>
</feature>
<name>A0A2I0LAB2_PUNGR</name>
<dbReference type="EMBL" id="PGOL01000084">
    <property type="protein sequence ID" value="PKI77625.1"/>
    <property type="molecule type" value="Genomic_DNA"/>
</dbReference>
<organism evidence="2 3">
    <name type="scientific">Punica granatum</name>
    <name type="common">Pomegranate</name>
    <dbReference type="NCBI Taxonomy" id="22663"/>
    <lineage>
        <taxon>Eukaryota</taxon>
        <taxon>Viridiplantae</taxon>
        <taxon>Streptophyta</taxon>
        <taxon>Embryophyta</taxon>
        <taxon>Tracheophyta</taxon>
        <taxon>Spermatophyta</taxon>
        <taxon>Magnoliopsida</taxon>
        <taxon>eudicotyledons</taxon>
        <taxon>Gunneridae</taxon>
        <taxon>Pentapetalae</taxon>
        <taxon>rosids</taxon>
        <taxon>malvids</taxon>
        <taxon>Myrtales</taxon>
        <taxon>Lythraceae</taxon>
        <taxon>Punica</taxon>
    </lineage>
</organism>
<reference evidence="2 3" key="1">
    <citation type="submission" date="2017-11" db="EMBL/GenBank/DDBJ databases">
        <title>De-novo sequencing of pomegranate (Punica granatum L.) genome.</title>
        <authorList>
            <person name="Akparov Z."/>
            <person name="Amiraslanov A."/>
            <person name="Hajiyeva S."/>
            <person name="Abbasov M."/>
            <person name="Kaur K."/>
            <person name="Hamwieh A."/>
            <person name="Solovyev V."/>
            <person name="Salamov A."/>
            <person name="Braich B."/>
            <person name="Kosarev P."/>
            <person name="Mahmoud A."/>
            <person name="Hajiyev E."/>
            <person name="Babayeva S."/>
            <person name="Izzatullayeva V."/>
            <person name="Mammadov A."/>
            <person name="Mammadov A."/>
            <person name="Sharifova S."/>
            <person name="Ojaghi J."/>
            <person name="Eynullazada K."/>
            <person name="Bayramov B."/>
            <person name="Abdulazimova A."/>
            <person name="Shahmuradov I."/>
        </authorList>
    </citation>
    <scope>NUCLEOTIDE SEQUENCE [LARGE SCALE GENOMIC DNA]</scope>
    <source>
        <strain evidence="3">cv. AG2017</strain>
        <tissue evidence="2">Leaf</tissue>
    </source>
</reference>